<accession>A0A6L9E868</accession>
<reference evidence="1 2" key="1">
    <citation type="submission" date="2020-01" db="EMBL/GenBank/DDBJ databases">
        <title>Bacteria diversity of Porities sp.</title>
        <authorList>
            <person name="Wang G."/>
        </authorList>
    </citation>
    <scope>NUCLEOTIDE SEQUENCE [LARGE SCALE GENOMIC DNA]</scope>
    <source>
        <strain evidence="1 2">R33</strain>
    </source>
</reference>
<dbReference type="RefSeq" id="WP_161433590.1">
    <property type="nucleotide sequence ID" value="NZ_WXYO01000001.1"/>
</dbReference>
<dbReference type="InterPro" id="IPR045444">
    <property type="entry name" value="DUF6503"/>
</dbReference>
<comment type="caution">
    <text evidence="1">The sequence shown here is derived from an EMBL/GenBank/DDBJ whole genome shotgun (WGS) entry which is preliminary data.</text>
</comment>
<keyword evidence="2" id="KW-1185">Reference proteome</keyword>
<proteinExistence type="predicted"/>
<dbReference type="AlphaFoldDB" id="A0A6L9E868"/>
<organism evidence="1 2">
    <name type="scientific">Poritiphilus flavus</name>
    <dbReference type="NCBI Taxonomy" id="2697053"/>
    <lineage>
        <taxon>Bacteria</taxon>
        <taxon>Pseudomonadati</taxon>
        <taxon>Bacteroidota</taxon>
        <taxon>Flavobacteriia</taxon>
        <taxon>Flavobacteriales</taxon>
        <taxon>Flavobacteriaceae</taxon>
        <taxon>Poritiphilus</taxon>
    </lineage>
</organism>
<gene>
    <name evidence="1" type="ORF">GTQ38_02245</name>
</gene>
<dbReference type="EMBL" id="WXYO01000001">
    <property type="protein sequence ID" value="NAS10803.1"/>
    <property type="molecule type" value="Genomic_DNA"/>
</dbReference>
<dbReference type="Proteomes" id="UP000475249">
    <property type="component" value="Unassembled WGS sequence"/>
</dbReference>
<name>A0A6L9E868_9FLAO</name>
<protein>
    <submittedName>
        <fullName evidence="1">Uncharacterized protein</fullName>
    </submittedName>
</protein>
<dbReference type="Pfam" id="PF20113">
    <property type="entry name" value="DUF6503"/>
    <property type="match status" value="1"/>
</dbReference>
<evidence type="ECO:0000313" key="2">
    <source>
        <dbReference type="Proteomes" id="UP000475249"/>
    </source>
</evidence>
<evidence type="ECO:0000313" key="1">
    <source>
        <dbReference type="EMBL" id="NAS10803.1"/>
    </source>
</evidence>
<sequence length="244" mass="27771">MKKLFLGTLCILWGLYGMAQSLSGSELLARSIAYHDPQGQWENFKGQLSITMSTPKSSDRMSIVTIDLPSTYFSLKATKDDIGSEYILDKGNCTVKLNGSTTISEEEAAKHRLSCERAETMKNYYTYLYGLPMKLKDPGTILDPKVQEKTFKGKTYLVLKVTYEESVGSDIWYFYFDPNTYAMEVYQFYRKDPESPSGQKGGEYILLNGMEEVSGIKMPKVRSWYYNENEQFLGKDTLTKASGF</sequence>